<dbReference type="InterPro" id="IPR036972">
    <property type="entry name" value="Cyt_c_oxidase_su5b_sf"/>
</dbReference>
<dbReference type="GO" id="GO:0005740">
    <property type="term" value="C:mitochondrial envelope"/>
    <property type="evidence" value="ECO:0007669"/>
    <property type="project" value="InterPro"/>
</dbReference>
<dbReference type="STRING" id="76193.A0A194QW09"/>
<dbReference type="AlphaFoldDB" id="A0A194QW09"/>
<dbReference type="GO" id="GO:0006123">
    <property type="term" value="P:mitochondrial electron transport, cytochrome c to oxygen"/>
    <property type="evidence" value="ECO:0007669"/>
    <property type="project" value="InterPro"/>
</dbReference>
<evidence type="ECO:0000313" key="5">
    <source>
        <dbReference type="Proteomes" id="UP000053240"/>
    </source>
</evidence>
<protein>
    <submittedName>
        <fullName evidence="4">Cytochrome c oxidase subunit 5B, mitochondrial</fullName>
    </submittedName>
</protein>
<dbReference type="Proteomes" id="UP000053240">
    <property type="component" value="Unassembled WGS sequence"/>
</dbReference>
<evidence type="ECO:0000256" key="3">
    <source>
        <dbReference type="SAM" id="MobiDB-lite"/>
    </source>
</evidence>
<dbReference type="EMBL" id="KQ461181">
    <property type="protein sequence ID" value="KPJ07751.1"/>
    <property type="molecule type" value="Genomic_DNA"/>
</dbReference>
<gene>
    <name evidence="4" type="ORF">RR48_11307</name>
</gene>
<organism evidence="4 5">
    <name type="scientific">Papilio machaon</name>
    <name type="common">Old World swallowtail butterfly</name>
    <dbReference type="NCBI Taxonomy" id="76193"/>
    <lineage>
        <taxon>Eukaryota</taxon>
        <taxon>Metazoa</taxon>
        <taxon>Ecdysozoa</taxon>
        <taxon>Arthropoda</taxon>
        <taxon>Hexapoda</taxon>
        <taxon>Insecta</taxon>
        <taxon>Pterygota</taxon>
        <taxon>Neoptera</taxon>
        <taxon>Endopterygota</taxon>
        <taxon>Lepidoptera</taxon>
        <taxon>Glossata</taxon>
        <taxon>Ditrysia</taxon>
        <taxon>Papilionoidea</taxon>
        <taxon>Papilionidae</taxon>
        <taxon>Papilioninae</taxon>
        <taxon>Papilio</taxon>
    </lineage>
</organism>
<keyword evidence="1" id="KW-0479">Metal-binding</keyword>
<dbReference type="GO" id="GO:0045277">
    <property type="term" value="C:respiratory chain complex IV"/>
    <property type="evidence" value="ECO:0007669"/>
    <property type="project" value="InterPro"/>
</dbReference>
<evidence type="ECO:0000256" key="1">
    <source>
        <dbReference type="ARBA" id="ARBA00022723"/>
    </source>
</evidence>
<evidence type="ECO:0000256" key="2">
    <source>
        <dbReference type="ARBA" id="ARBA00022833"/>
    </source>
</evidence>
<feature type="compositionally biased region" description="Basic and acidic residues" evidence="3">
    <location>
        <begin position="291"/>
        <end position="317"/>
    </location>
</feature>
<dbReference type="Gene3D" id="2.60.11.10">
    <property type="entry name" value="Cytochrome c oxidase, subunit Vb"/>
    <property type="match status" value="1"/>
</dbReference>
<dbReference type="SUPFAM" id="SSF57802">
    <property type="entry name" value="Rubredoxin-like"/>
    <property type="match status" value="1"/>
</dbReference>
<dbReference type="PROSITE" id="PS51359">
    <property type="entry name" value="COX5B_2"/>
    <property type="match status" value="1"/>
</dbReference>
<name>A0A194QW09_PAPMA</name>
<reference evidence="4 5" key="1">
    <citation type="journal article" date="2015" name="Nat. Commun.">
        <title>Outbred genome sequencing and CRISPR/Cas9 gene editing in butterflies.</title>
        <authorList>
            <person name="Li X."/>
            <person name="Fan D."/>
            <person name="Zhang W."/>
            <person name="Liu G."/>
            <person name="Zhang L."/>
            <person name="Zhao L."/>
            <person name="Fang X."/>
            <person name="Chen L."/>
            <person name="Dong Y."/>
            <person name="Chen Y."/>
            <person name="Ding Y."/>
            <person name="Zhao R."/>
            <person name="Feng M."/>
            <person name="Zhu Y."/>
            <person name="Feng Y."/>
            <person name="Jiang X."/>
            <person name="Zhu D."/>
            <person name="Xiang H."/>
            <person name="Feng X."/>
            <person name="Li S."/>
            <person name="Wang J."/>
            <person name="Zhang G."/>
            <person name="Kronforst M.R."/>
            <person name="Wang W."/>
        </authorList>
    </citation>
    <scope>NUCLEOTIDE SEQUENCE [LARGE SCALE GENOMIC DNA]</scope>
    <source>
        <strain evidence="4">Ya'a_city_454_Pm</strain>
        <tissue evidence="4">Whole body</tissue>
    </source>
</reference>
<feature type="compositionally biased region" description="Basic and acidic residues" evidence="3">
    <location>
        <begin position="258"/>
        <end position="274"/>
    </location>
</feature>
<dbReference type="Pfam" id="PF09808">
    <property type="entry name" value="SNAPC1"/>
    <property type="match status" value="1"/>
</dbReference>
<dbReference type="InParanoid" id="A0A194QW09"/>
<feature type="compositionally biased region" description="Basic residues" evidence="3">
    <location>
        <begin position="275"/>
        <end position="290"/>
    </location>
</feature>
<dbReference type="GO" id="GO:0046872">
    <property type="term" value="F:metal ion binding"/>
    <property type="evidence" value="ECO:0007669"/>
    <property type="project" value="UniProtKB-KW"/>
</dbReference>
<accession>A0A194QW09</accession>
<dbReference type="InterPro" id="IPR002124">
    <property type="entry name" value="Cyt_c_oxidase_su5b"/>
</dbReference>
<evidence type="ECO:0000313" key="4">
    <source>
        <dbReference type="EMBL" id="KPJ07751.1"/>
    </source>
</evidence>
<keyword evidence="2" id="KW-0862">Zinc</keyword>
<proteinExistence type="predicted"/>
<sequence>MASLCRQIFRVNACRNLILSTARRGYADKMMSDPMEHATGLEKKELLALQAGNDDPFNMKMLKKAAGTREDPTLVPSCFDARIESVAGLFLVYSLMHLQPYKNFASLRLVPEDIPAIQRIESVARREKRYDVLYILASVLIKGPCQFHAAERERGMEPAIKKYLDGFKSIDSVRGVRSKGVFYRQTEELDLIRELGVITKKYSETKAQVMDDENVKTEREHVNSVEEIKMKAMKEAVNPVKHLTGIVDRKQLKKSKKEKQIKIDDKESETFNIDKKRRPSPNGNKNKKHKVNEDEANVKSEEAEIELHISYSDRSESSESDNENTENVESTVKSLPMLINDNVGAYEIEIIDESQSNEVTEQSVLPNSSTVDVNIPTVPLTKVKKEKITKNISKKSHLKSRLSRLGMLKVASLDKN</sequence>
<dbReference type="InterPro" id="IPR019188">
    <property type="entry name" value="SNAPC1"/>
</dbReference>
<keyword evidence="5" id="KW-1185">Reference proteome</keyword>
<feature type="region of interest" description="Disordered" evidence="3">
    <location>
        <begin position="254"/>
        <end position="330"/>
    </location>
</feature>
<dbReference type="PANTHER" id="PTHR10122:SF0">
    <property type="entry name" value="CYTOCHROME C OXIDASE SUBUNIT 5B, ISOFORM A-RELATED"/>
    <property type="match status" value="1"/>
</dbReference>
<dbReference type="PANTHER" id="PTHR10122">
    <property type="entry name" value="CYTOCHROME C OXIDASE SUBUNIT 5B, MITOCHONDRIAL"/>
    <property type="match status" value="1"/>
</dbReference>